<dbReference type="PANTHER" id="PTHR46696">
    <property type="entry name" value="P450, PUTATIVE (EUROFUNG)-RELATED"/>
    <property type="match status" value="1"/>
</dbReference>
<dbReference type="InterPro" id="IPR001128">
    <property type="entry name" value="Cyt_P450"/>
</dbReference>
<gene>
    <name evidence="10" type="ORF">C1I98_02350</name>
</gene>
<evidence type="ECO:0000256" key="3">
    <source>
        <dbReference type="ARBA" id="ARBA00022723"/>
    </source>
</evidence>
<dbReference type="InterPro" id="IPR009061">
    <property type="entry name" value="DNA-bd_dom_put_sf"/>
</dbReference>
<dbReference type="FunFam" id="1.10.630.10:FF:000018">
    <property type="entry name" value="Cytochrome P450 monooxygenase"/>
    <property type="match status" value="1"/>
</dbReference>
<dbReference type="Gene3D" id="1.10.630.10">
    <property type="entry name" value="Cytochrome P450"/>
    <property type="match status" value="1"/>
</dbReference>
<dbReference type="InterPro" id="IPR036396">
    <property type="entry name" value="Cyt_P450_sf"/>
</dbReference>
<reference evidence="10 11" key="1">
    <citation type="submission" date="2018-01" db="EMBL/GenBank/DDBJ databases">
        <title>Draft genome sequence of Sphaerisporangium sp. 7K107.</title>
        <authorList>
            <person name="Sahin N."/>
            <person name="Saygin H."/>
            <person name="Ay H."/>
        </authorList>
    </citation>
    <scope>NUCLEOTIDE SEQUENCE [LARGE SCALE GENOMIC DNA]</scope>
    <source>
        <strain evidence="10 11">7K107</strain>
    </source>
</reference>
<keyword evidence="4 7" id="KW-0560">Oxidoreductase</keyword>
<evidence type="ECO:0000256" key="6">
    <source>
        <dbReference type="ARBA" id="ARBA00023033"/>
    </source>
</evidence>
<dbReference type="PROSITE" id="PS00086">
    <property type="entry name" value="CYTOCHROME_P450"/>
    <property type="match status" value="1"/>
</dbReference>
<dbReference type="CDD" id="cd00592">
    <property type="entry name" value="HTH_MerR-like"/>
    <property type="match status" value="1"/>
</dbReference>
<organism evidence="10 11">
    <name type="scientific">Spongiactinospora gelatinilytica</name>
    <dbReference type="NCBI Taxonomy" id="2666298"/>
    <lineage>
        <taxon>Bacteria</taxon>
        <taxon>Bacillati</taxon>
        <taxon>Actinomycetota</taxon>
        <taxon>Actinomycetes</taxon>
        <taxon>Streptosporangiales</taxon>
        <taxon>Streptosporangiaceae</taxon>
        <taxon>Spongiactinospora</taxon>
    </lineage>
</organism>
<dbReference type="Proteomes" id="UP000248544">
    <property type="component" value="Unassembled WGS sequence"/>
</dbReference>
<keyword evidence="6 7" id="KW-0503">Monooxygenase</keyword>
<feature type="region of interest" description="Disordered" evidence="8">
    <location>
        <begin position="248"/>
        <end position="309"/>
    </location>
</feature>
<dbReference type="Gene3D" id="1.10.1660.10">
    <property type="match status" value="1"/>
</dbReference>
<feature type="domain" description="HTH merR-type" evidence="9">
    <location>
        <begin position="1"/>
        <end position="69"/>
    </location>
</feature>
<evidence type="ECO:0000256" key="7">
    <source>
        <dbReference type="RuleBase" id="RU000461"/>
    </source>
</evidence>
<dbReference type="InterPro" id="IPR017972">
    <property type="entry name" value="Cyt_P450_CS"/>
</dbReference>
<evidence type="ECO:0000256" key="8">
    <source>
        <dbReference type="SAM" id="MobiDB-lite"/>
    </source>
</evidence>
<dbReference type="InterPro" id="IPR002397">
    <property type="entry name" value="Cyt_P450_B"/>
</dbReference>
<dbReference type="PRINTS" id="PR00040">
    <property type="entry name" value="HTHMERR"/>
</dbReference>
<dbReference type="PANTHER" id="PTHR46696:SF1">
    <property type="entry name" value="CYTOCHROME P450 YJIB-RELATED"/>
    <property type="match status" value="1"/>
</dbReference>
<comment type="similarity">
    <text evidence="1 7">Belongs to the cytochrome P450 family.</text>
</comment>
<name>A0A2W2HZC1_9ACTN</name>
<dbReference type="PROSITE" id="PS50937">
    <property type="entry name" value="HTH_MERR_2"/>
    <property type="match status" value="1"/>
</dbReference>
<keyword evidence="2 7" id="KW-0349">Heme</keyword>
<dbReference type="InterPro" id="IPR000551">
    <property type="entry name" value="MerR-type_HTH_dom"/>
</dbReference>
<sequence length="692" mass="73063">MRIGELAALLGVSTRTVRHYHHQGVLPEPPRRANGYREYGLRDAVALARVRRLVELGLSLPEARDVIADDQARDLPEILREIDADLAGQERDIRERRARLAVLLRQAEEGLAPDGTTSPELLALLHEIKAPASKSADWDRDLLVLVDAMAKPGDQEGVGAMFTALAADPRLGAHGHEFYRRLDELAEAGPDDPRVAPLAGALARYIGEHMPLEDARATGEWDTGAVEPFLDDLSPAQAEVVRRTVALLATGPAGDTERPDPGTNTGRPGHAHEAGQPGRTDDTERPGSAGDAGRSGAAGCPVLPFGRPDPLLPPPDYARLRADASVTRVLAPDGRPAWLVTSYDAVGTVLADDRFGLAPPGVPDTGGDTLFQDGPAHLRLRRLVSKAFSPRALAGLRPRAEEVAAERVAALAAAGPPADLAADLAAPLSITMIGEVLGIAIGERDRFQRLADAAASVDFLFAGEDDDAQQAMAAAARAWGALGGYAAELIAAKRERPGDDLLSSLIVVRDGDDGRLSDSELIAMVTTLVGAGYMSARNAITTGVLRLLCDGDRPLTAVAAAGRVDDTVEELLRLQSGRTGEPFPRYAHADVDLAGVTIGAGDLVLIRLEAANRDPARFAAPDRFEPGRRSSLAFGHGPHYCLGAPLARVEIAAALTALAEGLPGLRLAVPPERIEWAGNATDAGPARLPVIW</sequence>
<evidence type="ECO:0000256" key="2">
    <source>
        <dbReference type="ARBA" id="ARBA00022617"/>
    </source>
</evidence>
<dbReference type="SUPFAM" id="SSF46955">
    <property type="entry name" value="Putative DNA-binding domain"/>
    <property type="match status" value="1"/>
</dbReference>
<evidence type="ECO:0000313" key="10">
    <source>
        <dbReference type="EMBL" id="PZG56030.1"/>
    </source>
</evidence>
<evidence type="ECO:0000256" key="1">
    <source>
        <dbReference type="ARBA" id="ARBA00010617"/>
    </source>
</evidence>
<dbReference type="GO" id="GO:0004497">
    <property type="term" value="F:monooxygenase activity"/>
    <property type="evidence" value="ECO:0007669"/>
    <property type="project" value="UniProtKB-KW"/>
</dbReference>
<dbReference type="PRINTS" id="PR00359">
    <property type="entry name" value="BP450"/>
</dbReference>
<keyword evidence="3 7" id="KW-0479">Metal-binding</keyword>
<dbReference type="SUPFAM" id="SSF48264">
    <property type="entry name" value="Cytochrome P450"/>
    <property type="match status" value="1"/>
</dbReference>
<dbReference type="GO" id="GO:0005506">
    <property type="term" value="F:iron ion binding"/>
    <property type="evidence" value="ECO:0007669"/>
    <property type="project" value="InterPro"/>
</dbReference>
<evidence type="ECO:0000313" key="11">
    <source>
        <dbReference type="Proteomes" id="UP000248544"/>
    </source>
</evidence>
<dbReference type="AlphaFoldDB" id="A0A2W2HZC1"/>
<protein>
    <recommendedName>
        <fullName evidence="9">HTH merR-type domain-containing protein</fullName>
    </recommendedName>
</protein>
<dbReference type="GO" id="GO:0003677">
    <property type="term" value="F:DNA binding"/>
    <property type="evidence" value="ECO:0007669"/>
    <property type="project" value="InterPro"/>
</dbReference>
<evidence type="ECO:0000256" key="5">
    <source>
        <dbReference type="ARBA" id="ARBA00023004"/>
    </source>
</evidence>
<dbReference type="Pfam" id="PF00067">
    <property type="entry name" value="p450"/>
    <property type="match status" value="1"/>
</dbReference>
<keyword evidence="11" id="KW-1185">Reference proteome</keyword>
<evidence type="ECO:0000259" key="9">
    <source>
        <dbReference type="PROSITE" id="PS50937"/>
    </source>
</evidence>
<dbReference type="SMART" id="SM00422">
    <property type="entry name" value="HTH_MERR"/>
    <property type="match status" value="1"/>
</dbReference>
<dbReference type="EMBL" id="POUA01000009">
    <property type="protein sequence ID" value="PZG56030.1"/>
    <property type="molecule type" value="Genomic_DNA"/>
</dbReference>
<dbReference type="RefSeq" id="WP_111165382.1">
    <property type="nucleotide sequence ID" value="NZ_POUA01000009.1"/>
</dbReference>
<dbReference type="GO" id="GO:0006355">
    <property type="term" value="P:regulation of DNA-templated transcription"/>
    <property type="evidence" value="ECO:0007669"/>
    <property type="project" value="InterPro"/>
</dbReference>
<comment type="caution">
    <text evidence="10">The sequence shown here is derived from an EMBL/GenBank/DDBJ whole genome shotgun (WGS) entry which is preliminary data.</text>
</comment>
<dbReference type="GO" id="GO:0020037">
    <property type="term" value="F:heme binding"/>
    <property type="evidence" value="ECO:0007669"/>
    <property type="project" value="InterPro"/>
</dbReference>
<dbReference type="Pfam" id="PF13411">
    <property type="entry name" value="MerR_1"/>
    <property type="match status" value="1"/>
</dbReference>
<feature type="compositionally biased region" description="Low complexity" evidence="8">
    <location>
        <begin position="287"/>
        <end position="299"/>
    </location>
</feature>
<accession>A0A2W2HZC1</accession>
<evidence type="ECO:0000256" key="4">
    <source>
        <dbReference type="ARBA" id="ARBA00023002"/>
    </source>
</evidence>
<dbReference type="GO" id="GO:0016705">
    <property type="term" value="F:oxidoreductase activity, acting on paired donors, with incorporation or reduction of molecular oxygen"/>
    <property type="evidence" value="ECO:0007669"/>
    <property type="project" value="InterPro"/>
</dbReference>
<proteinExistence type="inferred from homology"/>
<keyword evidence="5 7" id="KW-0408">Iron</keyword>